<name>A0A653E853_9PSED</name>
<keyword evidence="2 4" id="KW-0238">DNA-binding</keyword>
<dbReference type="PANTHER" id="PTHR30055:SF238">
    <property type="entry name" value="MYCOFACTOCIN BIOSYNTHESIS TRANSCRIPTIONAL REGULATOR MFTR-RELATED"/>
    <property type="match status" value="1"/>
</dbReference>
<evidence type="ECO:0000313" key="6">
    <source>
        <dbReference type="EMBL" id="VEV98865.1"/>
    </source>
</evidence>
<dbReference type="InterPro" id="IPR009057">
    <property type="entry name" value="Homeodomain-like_sf"/>
</dbReference>
<dbReference type="RefSeq" id="WP_150549171.1">
    <property type="nucleotide sequence ID" value="NZ_LR215729.2"/>
</dbReference>
<dbReference type="EMBL" id="LR215729">
    <property type="protein sequence ID" value="VEV98865.1"/>
    <property type="molecule type" value="Genomic_DNA"/>
</dbReference>
<dbReference type="InterPro" id="IPR050109">
    <property type="entry name" value="HTH-type_TetR-like_transc_reg"/>
</dbReference>
<keyword evidence="3" id="KW-0804">Transcription</keyword>
<evidence type="ECO:0000256" key="3">
    <source>
        <dbReference type="ARBA" id="ARBA00023163"/>
    </source>
</evidence>
<reference evidence="6" key="1">
    <citation type="submission" date="2019-02" db="EMBL/GenBank/DDBJ databases">
        <authorList>
            <consortium name="Genoscope - CEA"/>
            <person name="William W."/>
        </authorList>
    </citation>
    <scope>NUCLEOTIDE SEQUENCE [LARGE SCALE GENOMIC DNA]</scope>
    <source>
        <strain evidence="6">YSy11</strain>
    </source>
</reference>
<gene>
    <name evidence="6" type="ORF">PMYSY11_3821</name>
</gene>
<dbReference type="Gene3D" id="1.10.10.60">
    <property type="entry name" value="Homeodomain-like"/>
    <property type="match status" value="1"/>
</dbReference>
<evidence type="ECO:0000256" key="1">
    <source>
        <dbReference type="ARBA" id="ARBA00023015"/>
    </source>
</evidence>
<dbReference type="InterPro" id="IPR001647">
    <property type="entry name" value="HTH_TetR"/>
</dbReference>
<dbReference type="PANTHER" id="PTHR30055">
    <property type="entry name" value="HTH-TYPE TRANSCRIPTIONAL REGULATOR RUTR"/>
    <property type="match status" value="1"/>
</dbReference>
<dbReference type="Pfam" id="PF00440">
    <property type="entry name" value="TetR_N"/>
    <property type="match status" value="1"/>
</dbReference>
<protein>
    <submittedName>
        <fullName evidence="6">TetR family transcriptional regulator</fullName>
    </submittedName>
</protein>
<dbReference type="AlphaFoldDB" id="A0A653E853"/>
<keyword evidence="1" id="KW-0805">Transcription regulation</keyword>
<evidence type="ECO:0000256" key="2">
    <source>
        <dbReference type="ARBA" id="ARBA00023125"/>
    </source>
</evidence>
<dbReference type="PRINTS" id="PR00455">
    <property type="entry name" value="HTHTETR"/>
</dbReference>
<dbReference type="Gene3D" id="1.10.357.10">
    <property type="entry name" value="Tetracycline Repressor, domain 2"/>
    <property type="match status" value="1"/>
</dbReference>
<evidence type="ECO:0000256" key="4">
    <source>
        <dbReference type="PROSITE-ProRule" id="PRU00335"/>
    </source>
</evidence>
<dbReference type="PROSITE" id="PS50977">
    <property type="entry name" value="HTH_TETR_2"/>
    <property type="match status" value="1"/>
</dbReference>
<proteinExistence type="predicted"/>
<dbReference type="GO" id="GO:0000976">
    <property type="term" value="F:transcription cis-regulatory region binding"/>
    <property type="evidence" value="ECO:0007669"/>
    <property type="project" value="TreeGrafter"/>
</dbReference>
<feature type="DNA-binding region" description="H-T-H motif" evidence="4">
    <location>
        <begin position="30"/>
        <end position="49"/>
    </location>
</feature>
<sequence length="204" mass="22527">MATNSLTPAAERIVLHALEHFAERGYDAASLNDIAGSAGIKKASLYAHFTGKDDLYSAVLNLALQHERDYVAAQFKAENSAEVPGECYVTNLQTRYAQSAALRFLLRAAFYPPAPLEHKVKADFGEYLTFIRGHFQACLERSYAGISAPRADLLAEAYLALIDSLNVELIYGNDAAYLRRFDAIRQLLSIIGLPLVERSAPDMR</sequence>
<feature type="domain" description="HTH tetR-type" evidence="5">
    <location>
        <begin position="7"/>
        <end position="67"/>
    </location>
</feature>
<accession>A0A653E853</accession>
<dbReference type="GO" id="GO:0003700">
    <property type="term" value="F:DNA-binding transcription factor activity"/>
    <property type="evidence" value="ECO:0007669"/>
    <property type="project" value="TreeGrafter"/>
</dbReference>
<dbReference type="SUPFAM" id="SSF46689">
    <property type="entry name" value="Homeodomain-like"/>
    <property type="match status" value="1"/>
</dbReference>
<evidence type="ECO:0000259" key="5">
    <source>
        <dbReference type="PROSITE" id="PS50977"/>
    </source>
</evidence>
<organism evidence="6">
    <name type="scientific">Pseudomonas marincola</name>
    <dbReference type="NCBI Taxonomy" id="437900"/>
    <lineage>
        <taxon>Bacteria</taxon>
        <taxon>Pseudomonadati</taxon>
        <taxon>Pseudomonadota</taxon>
        <taxon>Gammaproteobacteria</taxon>
        <taxon>Pseudomonadales</taxon>
        <taxon>Pseudomonadaceae</taxon>
        <taxon>Pseudomonas</taxon>
    </lineage>
</organism>